<evidence type="ECO:0000313" key="2">
    <source>
        <dbReference type="EMBL" id="CAL4762006.1"/>
    </source>
</evidence>
<sequence>MAKKKMARKTDFVSQGDTGLHSACGAQDVAKGAAGEAPEAFDVVYITSEFQSFCGRWQLRLRELGTFEDCDVDFGPTADDYLAWLSAQGPLSVWYTLKDKDRVVWSPYTHRWLHPPSDERGCSAPSAARADWWAGGLEIAESHKLEDQSEDQWIGLRENLQERPIFNRKIYGFL</sequence>
<keyword evidence="3" id="KW-1185">Reference proteome</keyword>
<dbReference type="EMBL" id="CAMXCT030000151">
    <property type="protein sequence ID" value="CAL4762006.1"/>
    <property type="molecule type" value="Genomic_DNA"/>
</dbReference>
<proteinExistence type="predicted"/>
<gene>
    <name evidence="1" type="ORF">C1SCF055_LOCUS3079</name>
</gene>
<evidence type="ECO:0000313" key="1">
    <source>
        <dbReference type="EMBL" id="CAI3974694.1"/>
    </source>
</evidence>
<organism evidence="1">
    <name type="scientific">Cladocopium goreaui</name>
    <dbReference type="NCBI Taxonomy" id="2562237"/>
    <lineage>
        <taxon>Eukaryota</taxon>
        <taxon>Sar</taxon>
        <taxon>Alveolata</taxon>
        <taxon>Dinophyceae</taxon>
        <taxon>Suessiales</taxon>
        <taxon>Symbiodiniaceae</taxon>
        <taxon>Cladocopium</taxon>
    </lineage>
</organism>
<reference evidence="1" key="1">
    <citation type="submission" date="2022-10" db="EMBL/GenBank/DDBJ databases">
        <authorList>
            <person name="Chen Y."/>
            <person name="Dougan E. K."/>
            <person name="Chan C."/>
            <person name="Rhodes N."/>
            <person name="Thang M."/>
        </authorList>
    </citation>
    <scope>NUCLEOTIDE SEQUENCE</scope>
</reference>
<evidence type="ECO:0000313" key="3">
    <source>
        <dbReference type="Proteomes" id="UP001152797"/>
    </source>
</evidence>
<accession>A0A9P1BJR9</accession>
<dbReference type="EMBL" id="CAMXCT020000151">
    <property type="protein sequence ID" value="CAL1128069.1"/>
    <property type="molecule type" value="Genomic_DNA"/>
</dbReference>
<dbReference type="Proteomes" id="UP001152797">
    <property type="component" value="Unassembled WGS sequence"/>
</dbReference>
<dbReference type="EMBL" id="CAMXCT010000151">
    <property type="protein sequence ID" value="CAI3974694.1"/>
    <property type="molecule type" value="Genomic_DNA"/>
</dbReference>
<dbReference type="AlphaFoldDB" id="A0A9P1BJR9"/>
<comment type="caution">
    <text evidence="1">The sequence shown here is derived from an EMBL/GenBank/DDBJ whole genome shotgun (WGS) entry which is preliminary data.</text>
</comment>
<protein>
    <submittedName>
        <fullName evidence="2">CUB and sushi domain-containing protein 1</fullName>
    </submittedName>
</protein>
<reference evidence="2 3" key="2">
    <citation type="submission" date="2024-05" db="EMBL/GenBank/DDBJ databases">
        <authorList>
            <person name="Chen Y."/>
            <person name="Shah S."/>
            <person name="Dougan E. K."/>
            <person name="Thang M."/>
            <person name="Chan C."/>
        </authorList>
    </citation>
    <scope>NUCLEOTIDE SEQUENCE [LARGE SCALE GENOMIC DNA]</scope>
</reference>
<name>A0A9P1BJR9_9DINO</name>